<evidence type="ECO:0000259" key="5">
    <source>
        <dbReference type="Pfam" id="PF00551"/>
    </source>
</evidence>
<dbReference type="NCBIfam" id="TIGR00460">
    <property type="entry name" value="fmt"/>
    <property type="match status" value="1"/>
</dbReference>
<dbReference type="SUPFAM" id="SSF53328">
    <property type="entry name" value="Formyltransferase"/>
    <property type="match status" value="1"/>
</dbReference>
<comment type="caution">
    <text evidence="7">The sequence shown here is derived from an EMBL/GenBank/DDBJ whole genome shotgun (WGS) entry which is preliminary data.</text>
</comment>
<proteinExistence type="inferred from homology"/>
<dbReference type="InterPro" id="IPR041711">
    <property type="entry name" value="Met-tRNA-FMT_N"/>
</dbReference>
<dbReference type="AlphaFoldDB" id="A0A1G2C7D6"/>
<dbReference type="CDD" id="cd08646">
    <property type="entry name" value="FMT_core_Met-tRNA-FMT_N"/>
    <property type="match status" value="1"/>
</dbReference>
<dbReference type="InterPro" id="IPR005794">
    <property type="entry name" value="Fmt"/>
</dbReference>
<comment type="similarity">
    <text evidence="1">Belongs to the Fmt family.</text>
</comment>
<dbReference type="PANTHER" id="PTHR11138:SF5">
    <property type="entry name" value="METHIONYL-TRNA FORMYLTRANSFERASE, MITOCHONDRIAL"/>
    <property type="match status" value="1"/>
</dbReference>
<accession>A0A1G2C7D6</accession>
<dbReference type="InterPro" id="IPR011034">
    <property type="entry name" value="Formyl_transferase-like_C_sf"/>
</dbReference>
<dbReference type="Pfam" id="PF00551">
    <property type="entry name" value="Formyl_trans_N"/>
    <property type="match status" value="1"/>
</dbReference>
<dbReference type="SUPFAM" id="SSF50486">
    <property type="entry name" value="FMT C-terminal domain-like"/>
    <property type="match status" value="1"/>
</dbReference>
<dbReference type="InterPro" id="IPR005793">
    <property type="entry name" value="Formyl_trans_C"/>
</dbReference>
<feature type="domain" description="Formyl transferase N-terminal" evidence="5">
    <location>
        <begin position="6"/>
        <end position="177"/>
    </location>
</feature>
<evidence type="ECO:0000256" key="1">
    <source>
        <dbReference type="ARBA" id="ARBA00010699"/>
    </source>
</evidence>
<dbReference type="InterPro" id="IPR036477">
    <property type="entry name" value="Formyl_transf_N_sf"/>
</dbReference>
<evidence type="ECO:0000313" key="8">
    <source>
        <dbReference type="Proteomes" id="UP000176349"/>
    </source>
</evidence>
<gene>
    <name evidence="7" type="ORF">A2128_03245</name>
</gene>
<evidence type="ECO:0000256" key="3">
    <source>
        <dbReference type="ARBA" id="ARBA00022679"/>
    </source>
</evidence>
<protein>
    <recommendedName>
        <fullName evidence="2">methionyl-tRNA formyltransferase</fullName>
        <ecNumber evidence="2">2.1.2.9</ecNumber>
    </recommendedName>
</protein>
<dbReference type="InterPro" id="IPR002376">
    <property type="entry name" value="Formyl_transf_N"/>
</dbReference>
<dbReference type="GO" id="GO:0005829">
    <property type="term" value="C:cytosol"/>
    <property type="evidence" value="ECO:0007669"/>
    <property type="project" value="TreeGrafter"/>
</dbReference>
<dbReference type="PANTHER" id="PTHR11138">
    <property type="entry name" value="METHIONYL-TRNA FORMYLTRANSFERASE"/>
    <property type="match status" value="1"/>
</dbReference>
<keyword evidence="4" id="KW-0648">Protein biosynthesis</keyword>
<dbReference type="GO" id="GO:0004479">
    <property type="term" value="F:methionyl-tRNA formyltransferase activity"/>
    <property type="evidence" value="ECO:0007669"/>
    <property type="project" value="UniProtKB-EC"/>
</dbReference>
<evidence type="ECO:0000259" key="6">
    <source>
        <dbReference type="Pfam" id="PF02911"/>
    </source>
</evidence>
<organism evidence="7 8">
    <name type="scientific">Candidatus Liptonbacteria bacterium GWC1_60_9</name>
    <dbReference type="NCBI Taxonomy" id="1798645"/>
    <lineage>
        <taxon>Bacteria</taxon>
        <taxon>Candidatus Liptoniibacteriota</taxon>
    </lineage>
</organism>
<evidence type="ECO:0000256" key="4">
    <source>
        <dbReference type="ARBA" id="ARBA00022917"/>
    </source>
</evidence>
<evidence type="ECO:0000256" key="2">
    <source>
        <dbReference type="ARBA" id="ARBA00012261"/>
    </source>
</evidence>
<sequence>MTGKINYIFFGTPRFAAVVLERLIADGMPPLLVVANPDRPAGRKQTPTPPDTKIIAEEAGIPVLQPEKIDAGFIETLRGHGAECYMVAAYGKILPAELLAIPPKGAIGIHPSLLPRHRGASPIQAAILEGDAATGVTLYLLDERTDHGPILGQETLVLKGEETYRELEEALAMMGAKLALALLPRYLAGELSPAPQDHARATFTGKFKTEDGFVEFGKDKPEIIARKVRALAEEPGVYTVRDGKRLKLLAVELRPEGWVATRTQWEGKTPQDAGLPLQ</sequence>
<dbReference type="Proteomes" id="UP000176349">
    <property type="component" value="Unassembled WGS sequence"/>
</dbReference>
<feature type="domain" description="Formyl transferase C-terminal" evidence="6">
    <location>
        <begin position="207"/>
        <end position="254"/>
    </location>
</feature>
<keyword evidence="3 7" id="KW-0808">Transferase</keyword>
<reference evidence="7 8" key="1">
    <citation type="journal article" date="2016" name="Nat. Commun.">
        <title>Thousands of microbial genomes shed light on interconnected biogeochemical processes in an aquifer system.</title>
        <authorList>
            <person name="Anantharaman K."/>
            <person name="Brown C.T."/>
            <person name="Hug L.A."/>
            <person name="Sharon I."/>
            <person name="Castelle C.J."/>
            <person name="Probst A.J."/>
            <person name="Thomas B.C."/>
            <person name="Singh A."/>
            <person name="Wilkins M.J."/>
            <person name="Karaoz U."/>
            <person name="Brodie E.L."/>
            <person name="Williams K.H."/>
            <person name="Hubbard S.S."/>
            <person name="Banfield J.F."/>
        </authorList>
    </citation>
    <scope>NUCLEOTIDE SEQUENCE [LARGE SCALE GENOMIC DNA]</scope>
</reference>
<name>A0A1G2C7D6_9BACT</name>
<dbReference type="EC" id="2.1.2.9" evidence="2"/>
<dbReference type="EMBL" id="MHKV01000016">
    <property type="protein sequence ID" value="OGY97295.1"/>
    <property type="molecule type" value="Genomic_DNA"/>
</dbReference>
<dbReference type="Gene3D" id="3.40.50.12230">
    <property type="match status" value="1"/>
</dbReference>
<dbReference type="Pfam" id="PF02911">
    <property type="entry name" value="Formyl_trans_C"/>
    <property type="match status" value="1"/>
</dbReference>
<evidence type="ECO:0000313" key="7">
    <source>
        <dbReference type="EMBL" id="OGY97295.1"/>
    </source>
</evidence>